<feature type="transmembrane region" description="Helical" evidence="1">
    <location>
        <begin position="12"/>
        <end position="29"/>
    </location>
</feature>
<dbReference type="InterPro" id="IPR046862">
    <property type="entry name" value="Rhomboid_2"/>
</dbReference>
<gene>
    <name evidence="2" type="ORF">ACFQ3T_18530</name>
</gene>
<feature type="transmembrane region" description="Helical" evidence="1">
    <location>
        <begin position="132"/>
        <end position="150"/>
    </location>
</feature>
<comment type="caution">
    <text evidence="2">The sequence shown here is derived from an EMBL/GenBank/DDBJ whole genome shotgun (WGS) entry which is preliminary data.</text>
</comment>
<sequence>MRDHFRRNPATAGYLSAVAVLALLTRFVFADGMSAQVRESLSTNTDNLGHHPVNALLGSAFVLDTAGDGVIRTGLALVAVALCLGALEREVGSWRASAVALAGHVGAALVAALAVSSGAYPGDLSDVVDVGPGYVALAAAGSTTVLAPAVLRLPWVALLVAYPLAGARWFGVVPEFAAVGHVAAVLIGLCAGAFAVRRAYVAVGRL</sequence>
<feature type="transmembrane region" description="Helical" evidence="1">
    <location>
        <begin position="99"/>
        <end position="120"/>
    </location>
</feature>
<dbReference type="Proteomes" id="UP001597168">
    <property type="component" value="Unassembled WGS sequence"/>
</dbReference>
<dbReference type="EMBL" id="JBHTLK010000092">
    <property type="protein sequence ID" value="MFD1149133.1"/>
    <property type="molecule type" value="Genomic_DNA"/>
</dbReference>
<evidence type="ECO:0000256" key="1">
    <source>
        <dbReference type="SAM" id="Phobius"/>
    </source>
</evidence>
<evidence type="ECO:0000313" key="2">
    <source>
        <dbReference type="EMBL" id="MFD1149133.1"/>
    </source>
</evidence>
<keyword evidence="1" id="KW-0472">Membrane</keyword>
<feature type="transmembrane region" description="Helical" evidence="1">
    <location>
        <begin position="178"/>
        <end position="196"/>
    </location>
</feature>
<organism evidence="2 3">
    <name type="scientific">Saccharothrix hoggarensis</name>
    <dbReference type="NCBI Taxonomy" id="913853"/>
    <lineage>
        <taxon>Bacteria</taxon>
        <taxon>Bacillati</taxon>
        <taxon>Actinomycetota</taxon>
        <taxon>Actinomycetes</taxon>
        <taxon>Pseudonocardiales</taxon>
        <taxon>Pseudonocardiaceae</taxon>
        <taxon>Saccharothrix</taxon>
    </lineage>
</organism>
<dbReference type="Pfam" id="PF20401">
    <property type="entry name" value="Rhomboid_2"/>
    <property type="match status" value="1"/>
</dbReference>
<feature type="transmembrane region" description="Helical" evidence="1">
    <location>
        <begin position="155"/>
        <end position="172"/>
    </location>
</feature>
<keyword evidence="1" id="KW-1133">Transmembrane helix</keyword>
<keyword evidence="1" id="KW-0812">Transmembrane</keyword>
<reference evidence="3" key="1">
    <citation type="journal article" date="2019" name="Int. J. Syst. Evol. Microbiol.">
        <title>The Global Catalogue of Microorganisms (GCM) 10K type strain sequencing project: providing services to taxonomists for standard genome sequencing and annotation.</title>
        <authorList>
            <consortium name="The Broad Institute Genomics Platform"/>
            <consortium name="The Broad Institute Genome Sequencing Center for Infectious Disease"/>
            <person name="Wu L."/>
            <person name="Ma J."/>
        </authorList>
    </citation>
    <scope>NUCLEOTIDE SEQUENCE [LARGE SCALE GENOMIC DNA]</scope>
    <source>
        <strain evidence="3">CCUG 60214</strain>
    </source>
</reference>
<protein>
    <submittedName>
        <fullName evidence="2">Rhomboid-like protein</fullName>
    </submittedName>
</protein>
<dbReference type="RefSeq" id="WP_380724546.1">
    <property type="nucleotide sequence ID" value="NZ_JBHTLK010000092.1"/>
</dbReference>
<proteinExistence type="predicted"/>
<feature type="transmembrane region" description="Helical" evidence="1">
    <location>
        <begin position="69"/>
        <end position="87"/>
    </location>
</feature>
<keyword evidence="3" id="KW-1185">Reference proteome</keyword>
<name>A0ABW3QWB7_9PSEU</name>
<evidence type="ECO:0000313" key="3">
    <source>
        <dbReference type="Proteomes" id="UP001597168"/>
    </source>
</evidence>
<accession>A0ABW3QWB7</accession>